<dbReference type="OrthoDB" id="24360at10239"/>
<dbReference type="KEGG" id="vg:18500912"/>
<name>W8D037_9CAUD</name>
<feature type="compositionally biased region" description="Basic and acidic residues" evidence="1">
    <location>
        <begin position="332"/>
        <end position="360"/>
    </location>
</feature>
<dbReference type="EMBL" id="KF623294">
    <property type="protein sequence ID" value="AGX01734.1"/>
    <property type="molecule type" value="Genomic_DNA"/>
</dbReference>
<evidence type="ECO:0000313" key="2">
    <source>
        <dbReference type="EMBL" id="AGX01734.1"/>
    </source>
</evidence>
<feature type="compositionally biased region" description="Basic and acidic residues" evidence="1">
    <location>
        <begin position="299"/>
        <end position="325"/>
    </location>
</feature>
<keyword evidence="3" id="KW-1185">Reference proteome</keyword>
<feature type="region of interest" description="Disordered" evidence="1">
    <location>
        <begin position="289"/>
        <end position="452"/>
    </location>
</feature>
<sequence>MSDKKKPISKFYGQVLTAIGLSVDDTGFVTLKQEGVNIPFTIEGKQLRVPTEEFLADPDWDNFWAFHPLGENLIRKKSLIHERTVKMAQHHLNGALTELILTMSKLAAETEQHSQVTTEQKGFLRLMEDADERTYKGIKDVLLKNMDGEEKALINLFVRRNGTWKGEEVARLCSVSFPVMDEEYTGGKAIYGKNLARVSDKEAFFKLIRHILPGIDEADLHYNYGSNSPVAPNFHALMMAYSRVAKDINAQLKIFESYNPALKAWIIPTNWTKEMSMLNDYRLDIPSSLPGNEGEADEGTLKEEKDRLAKEKGREERRELRDQHSRGGNRYTDNRGSRDEPRRASWGGGRRDERDDDRGGRGGNWGGRGRDDDRDDRDSRYSRDRGRSRDDYDDRRGRERDRDDRYSRDREDDRGRGRDDARETTSSGISRDWGESVRDDRSRDRGRGGWRR</sequence>
<feature type="compositionally biased region" description="Basic and acidic residues" evidence="1">
    <location>
        <begin position="432"/>
        <end position="452"/>
    </location>
</feature>
<evidence type="ECO:0000256" key="1">
    <source>
        <dbReference type="SAM" id="MobiDB-lite"/>
    </source>
</evidence>
<dbReference type="RefSeq" id="YP_009010065.1">
    <property type="nucleotide sequence ID" value="NC_023610.1"/>
</dbReference>
<evidence type="ECO:0000313" key="3">
    <source>
        <dbReference type="Proteomes" id="UP000204235"/>
    </source>
</evidence>
<reference evidence="2 3" key="1">
    <citation type="journal article" date="2014" name="FEMS Microbiol. Lett.">
        <title>The genome of the Erwinia amylovora phage PhiEaH1 reveals greater diversity and broadens the applicability of phages for the treatment of fire blight.</title>
        <authorList>
            <person name="Meczker K."/>
            <person name="Domotor D."/>
            <person name="Vass J."/>
            <person name="Rakhely G."/>
            <person name="Schneider G."/>
            <person name="Kovacs T."/>
        </authorList>
    </citation>
    <scope>NUCLEOTIDE SEQUENCE [LARGE SCALE GENOMIC DNA]</scope>
</reference>
<protein>
    <submittedName>
        <fullName evidence="2">Uncharacterized protein</fullName>
    </submittedName>
</protein>
<proteinExistence type="predicted"/>
<dbReference type="Proteomes" id="UP000204235">
    <property type="component" value="Segment"/>
</dbReference>
<dbReference type="GeneID" id="18500912"/>
<feature type="compositionally biased region" description="Basic and acidic residues" evidence="1">
    <location>
        <begin position="368"/>
        <end position="423"/>
    </location>
</feature>
<organism evidence="2 3">
    <name type="scientific">Erwinia phage PhiEaH1</name>
    <dbReference type="NCBI Taxonomy" id="1401669"/>
    <lineage>
        <taxon>Viruses</taxon>
        <taxon>Duplodnaviria</taxon>
        <taxon>Heunggongvirae</taxon>
        <taxon>Uroviricota</taxon>
        <taxon>Caudoviricetes</taxon>
        <taxon>Chimalliviridae</taxon>
        <taxon>Iapetusvirus</taxon>
        <taxon>Iapetusvirus EaH1</taxon>
    </lineage>
</organism>
<accession>W8D037</accession>